<keyword evidence="2" id="KW-0812">Transmembrane</keyword>
<dbReference type="RefSeq" id="WP_123826234.1">
    <property type="nucleotide sequence ID" value="NZ_RKMF01000015.1"/>
</dbReference>
<dbReference type="Proteomes" id="UP000270616">
    <property type="component" value="Unassembled WGS sequence"/>
</dbReference>
<evidence type="ECO:0000313" key="4">
    <source>
        <dbReference type="Proteomes" id="UP000270616"/>
    </source>
</evidence>
<evidence type="ECO:0000256" key="2">
    <source>
        <dbReference type="SAM" id="Phobius"/>
    </source>
</evidence>
<reference evidence="3 4" key="1">
    <citation type="submission" date="2018-10" db="EMBL/GenBank/DDBJ databases">
        <title>Kocuria sp. M5W7-7, whole genome shotgun sequence.</title>
        <authorList>
            <person name="Tuo L."/>
        </authorList>
    </citation>
    <scope>NUCLEOTIDE SEQUENCE [LARGE SCALE GENOMIC DNA]</scope>
    <source>
        <strain evidence="3 4">M5W7-7</strain>
    </source>
</reference>
<protein>
    <submittedName>
        <fullName evidence="3">Uncharacterized protein</fullName>
    </submittedName>
</protein>
<feature type="transmembrane region" description="Helical" evidence="2">
    <location>
        <begin position="6"/>
        <end position="24"/>
    </location>
</feature>
<evidence type="ECO:0000313" key="3">
    <source>
        <dbReference type="EMBL" id="ROZ62072.1"/>
    </source>
</evidence>
<name>A0A3N3ZR30_9MICC</name>
<feature type="compositionally biased region" description="Basic and acidic residues" evidence="1">
    <location>
        <begin position="53"/>
        <end position="78"/>
    </location>
</feature>
<gene>
    <name evidence="3" type="ORF">EDL96_11470</name>
</gene>
<dbReference type="AlphaFoldDB" id="A0A3N3ZR30"/>
<sequence>MNTTLTGLFVVAAIAVITAVLGVASRALARRWTRGQEVTEPSAERPLATDPYSWREARERQVRRRNAENAVDRMRREAQVAQKGLPDIRNVPR</sequence>
<keyword evidence="2" id="KW-1133">Transmembrane helix</keyword>
<feature type="region of interest" description="Disordered" evidence="1">
    <location>
        <begin position="32"/>
        <end position="93"/>
    </location>
</feature>
<dbReference type="EMBL" id="RKMF01000015">
    <property type="protein sequence ID" value="ROZ62072.1"/>
    <property type="molecule type" value="Genomic_DNA"/>
</dbReference>
<comment type="caution">
    <text evidence="3">The sequence shown here is derived from an EMBL/GenBank/DDBJ whole genome shotgun (WGS) entry which is preliminary data.</text>
</comment>
<accession>A0A3N3ZR30</accession>
<proteinExistence type="predicted"/>
<keyword evidence="4" id="KW-1185">Reference proteome</keyword>
<evidence type="ECO:0000256" key="1">
    <source>
        <dbReference type="SAM" id="MobiDB-lite"/>
    </source>
</evidence>
<organism evidence="3 4">
    <name type="scientific">Kocuria soli</name>
    <dbReference type="NCBI Taxonomy" id="2485125"/>
    <lineage>
        <taxon>Bacteria</taxon>
        <taxon>Bacillati</taxon>
        <taxon>Actinomycetota</taxon>
        <taxon>Actinomycetes</taxon>
        <taxon>Micrococcales</taxon>
        <taxon>Micrococcaceae</taxon>
        <taxon>Kocuria</taxon>
    </lineage>
</organism>
<keyword evidence="2" id="KW-0472">Membrane</keyword>